<dbReference type="InterPro" id="IPR023753">
    <property type="entry name" value="FAD/NAD-binding_dom"/>
</dbReference>
<dbReference type="GO" id="GO:0004148">
    <property type="term" value="F:dihydrolipoyl dehydrogenase (NADH) activity"/>
    <property type="evidence" value="ECO:0007669"/>
    <property type="project" value="TreeGrafter"/>
</dbReference>
<dbReference type="PANTHER" id="PTHR22912:SF204">
    <property type="entry name" value="DIHYDROLIPOYL DEHYDROGENASE"/>
    <property type="match status" value="1"/>
</dbReference>
<dbReference type="Gramene" id="AET1Gv20263900.5">
    <property type="protein sequence ID" value="AET1Gv20263900.5"/>
    <property type="gene ID" value="AET1Gv20263900"/>
</dbReference>
<reference evidence="3" key="2">
    <citation type="journal article" date="2017" name="Nat. Plants">
        <title>The Aegilops tauschii genome reveals multiple impacts of transposons.</title>
        <authorList>
            <person name="Zhao G."/>
            <person name="Zou C."/>
            <person name="Li K."/>
            <person name="Wang K."/>
            <person name="Li T."/>
            <person name="Gao L."/>
            <person name="Zhang X."/>
            <person name="Wang H."/>
            <person name="Yang Z."/>
            <person name="Liu X."/>
            <person name="Jiang W."/>
            <person name="Mao L."/>
            <person name="Kong X."/>
            <person name="Jiao Y."/>
            <person name="Jia J."/>
        </authorList>
    </citation>
    <scope>NUCLEOTIDE SEQUENCE [LARGE SCALE GENOMIC DNA]</scope>
    <source>
        <strain evidence="3">cv. AL8/78</strain>
    </source>
</reference>
<dbReference type="InterPro" id="IPR036188">
    <property type="entry name" value="FAD/NAD-bd_sf"/>
</dbReference>
<sequence length="174" mass="18571">EQVTFVEALDQLMPGFDPEIAKLAQRVLINTRKIDYHTGVFASKITPAKDGKPVLIELIDAKTKEHKETLEVDAALIATGRAPFTSGLGLENINVVTQRGFIPVDERMQVTDADGNVVPNLFCIGDANGKLMLAHAASAQGISGTSEVVDTCICVVAPMSAGCYSCVMCNSMNM</sequence>
<dbReference type="GO" id="GO:0006103">
    <property type="term" value="P:2-oxoglutarate metabolic process"/>
    <property type="evidence" value="ECO:0007669"/>
    <property type="project" value="TreeGrafter"/>
</dbReference>
<dbReference type="AlphaFoldDB" id="A0A452Y2A5"/>
<keyword evidence="3" id="KW-1185">Reference proteome</keyword>
<evidence type="ECO:0000259" key="1">
    <source>
        <dbReference type="Pfam" id="PF07992"/>
    </source>
</evidence>
<dbReference type="Pfam" id="PF07992">
    <property type="entry name" value="Pyr_redox_2"/>
    <property type="match status" value="1"/>
</dbReference>
<dbReference type="GO" id="GO:0050660">
    <property type="term" value="F:flavin adenine dinucleotide binding"/>
    <property type="evidence" value="ECO:0007669"/>
    <property type="project" value="TreeGrafter"/>
</dbReference>
<dbReference type="InterPro" id="IPR050151">
    <property type="entry name" value="Class-I_Pyr_Nuc-Dis_Oxidored"/>
</dbReference>
<dbReference type="Proteomes" id="UP000015105">
    <property type="component" value="Chromosome 1D"/>
</dbReference>
<evidence type="ECO:0000313" key="3">
    <source>
        <dbReference type="Proteomes" id="UP000015105"/>
    </source>
</evidence>
<reference evidence="2" key="3">
    <citation type="journal article" date="2017" name="Nature">
        <title>Genome sequence of the progenitor of the wheat D genome Aegilops tauschii.</title>
        <authorList>
            <person name="Luo M.C."/>
            <person name="Gu Y.Q."/>
            <person name="Puiu D."/>
            <person name="Wang H."/>
            <person name="Twardziok S.O."/>
            <person name="Deal K.R."/>
            <person name="Huo N."/>
            <person name="Zhu T."/>
            <person name="Wang L."/>
            <person name="Wang Y."/>
            <person name="McGuire P.E."/>
            <person name="Liu S."/>
            <person name="Long H."/>
            <person name="Ramasamy R.K."/>
            <person name="Rodriguez J.C."/>
            <person name="Van S.L."/>
            <person name="Yuan L."/>
            <person name="Wang Z."/>
            <person name="Xia Z."/>
            <person name="Xiao L."/>
            <person name="Anderson O.D."/>
            <person name="Ouyang S."/>
            <person name="Liang Y."/>
            <person name="Zimin A.V."/>
            <person name="Pertea G."/>
            <person name="Qi P."/>
            <person name="Bennetzen J.L."/>
            <person name="Dai X."/>
            <person name="Dawson M.W."/>
            <person name="Muller H.G."/>
            <person name="Kugler K."/>
            <person name="Rivarola-Duarte L."/>
            <person name="Spannagl M."/>
            <person name="Mayer K.F.X."/>
            <person name="Lu F.H."/>
            <person name="Bevan M.W."/>
            <person name="Leroy P."/>
            <person name="Li P."/>
            <person name="You F.M."/>
            <person name="Sun Q."/>
            <person name="Liu Z."/>
            <person name="Lyons E."/>
            <person name="Wicker T."/>
            <person name="Salzberg S.L."/>
            <person name="Devos K.M."/>
            <person name="Dvorak J."/>
        </authorList>
    </citation>
    <scope>NUCLEOTIDE SEQUENCE [LARGE SCALE GENOMIC DNA]</scope>
    <source>
        <strain evidence="2">cv. AL8/78</strain>
    </source>
</reference>
<dbReference type="GO" id="GO:0005739">
    <property type="term" value="C:mitochondrion"/>
    <property type="evidence" value="ECO:0007669"/>
    <property type="project" value="TreeGrafter"/>
</dbReference>
<dbReference type="PANTHER" id="PTHR22912">
    <property type="entry name" value="DISULFIDE OXIDOREDUCTASE"/>
    <property type="match status" value="1"/>
</dbReference>
<feature type="domain" description="FAD/NAD(P)-binding" evidence="1">
    <location>
        <begin position="2"/>
        <end position="141"/>
    </location>
</feature>
<proteinExistence type="predicted"/>
<dbReference type="EnsemblPlants" id="AET1Gv20263900.5">
    <property type="protein sequence ID" value="AET1Gv20263900.5"/>
    <property type="gene ID" value="AET1Gv20263900"/>
</dbReference>
<reference evidence="2" key="5">
    <citation type="journal article" date="2021" name="G3 (Bethesda)">
        <title>Aegilops tauschii genome assembly Aet v5.0 features greater sequence contiguity and improved annotation.</title>
        <authorList>
            <person name="Wang L."/>
            <person name="Zhu T."/>
            <person name="Rodriguez J.C."/>
            <person name="Deal K.R."/>
            <person name="Dubcovsky J."/>
            <person name="McGuire P.E."/>
            <person name="Lux T."/>
            <person name="Spannagl M."/>
            <person name="Mayer K.F.X."/>
            <person name="Baldrich P."/>
            <person name="Meyers B.C."/>
            <person name="Huo N."/>
            <person name="Gu Y.Q."/>
            <person name="Zhou H."/>
            <person name="Devos K.M."/>
            <person name="Bennetzen J.L."/>
            <person name="Unver T."/>
            <person name="Budak H."/>
            <person name="Gulick P.J."/>
            <person name="Galiba G."/>
            <person name="Kalapos B."/>
            <person name="Nelson D.R."/>
            <person name="Li P."/>
            <person name="You F.M."/>
            <person name="Luo M.C."/>
            <person name="Dvorak J."/>
        </authorList>
    </citation>
    <scope>NUCLEOTIDE SEQUENCE [LARGE SCALE GENOMIC DNA]</scope>
    <source>
        <strain evidence="2">cv. AL8/78</strain>
    </source>
</reference>
<dbReference type="Gene3D" id="3.50.50.60">
    <property type="entry name" value="FAD/NAD(P)-binding domain"/>
    <property type="match status" value="2"/>
</dbReference>
<protein>
    <recommendedName>
        <fullName evidence="1">FAD/NAD(P)-binding domain-containing protein</fullName>
    </recommendedName>
</protein>
<dbReference type="GO" id="GO:0045252">
    <property type="term" value="C:oxoglutarate dehydrogenase complex"/>
    <property type="evidence" value="ECO:0007669"/>
    <property type="project" value="TreeGrafter"/>
</dbReference>
<reference evidence="2" key="4">
    <citation type="submission" date="2019-03" db="UniProtKB">
        <authorList>
            <consortium name="EnsemblPlants"/>
        </authorList>
    </citation>
    <scope>IDENTIFICATION</scope>
</reference>
<name>A0A452Y2A5_AEGTS</name>
<evidence type="ECO:0000313" key="2">
    <source>
        <dbReference type="EnsemblPlants" id="AET1Gv20263900.5"/>
    </source>
</evidence>
<dbReference type="SUPFAM" id="SSF51905">
    <property type="entry name" value="FAD/NAD(P)-binding domain"/>
    <property type="match status" value="1"/>
</dbReference>
<organism evidence="2 3">
    <name type="scientific">Aegilops tauschii subsp. strangulata</name>
    <name type="common">Goatgrass</name>
    <dbReference type="NCBI Taxonomy" id="200361"/>
    <lineage>
        <taxon>Eukaryota</taxon>
        <taxon>Viridiplantae</taxon>
        <taxon>Streptophyta</taxon>
        <taxon>Embryophyta</taxon>
        <taxon>Tracheophyta</taxon>
        <taxon>Spermatophyta</taxon>
        <taxon>Magnoliopsida</taxon>
        <taxon>Liliopsida</taxon>
        <taxon>Poales</taxon>
        <taxon>Poaceae</taxon>
        <taxon>BOP clade</taxon>
        <taxon>Pooideae</taxon>
        <taxon>Triticodae</taxon>
        <taxon>Triticeae</taxon>
        <taxon>Triticinae</taxon>
        <taxon>Aegilops</taxon>
    </lineage>
</organism>
<reference evidence="3" key="1">
    <citation type="journal article" date="2014" name="Science">
        <title>Ancient hybridizations among the ancestral genomes of bread wheat.</title>
        <authorList>
            <consortium name="International Wheat Genome Sequencing Consortium,"/>
            <person name="Marcussen T."/>
            <person name="Sandve S.R."/>
            <person name="Heier L."/>
            <person name="Spannagl M."/>
            <person name="Pfeifer M."/>
            <person name="Jakobsen K.S."/>
            <person name="Wulff B.B."/>
            <person name="Steuernagel B."/>
            <person name="Mayer K.F."/>
            <person name="Olsen O.A."/>
        </authorList>
    </citation>
    <scope>NUCLEOTIDE SEQUENCE [LARGE SCALE GENOMIC DNA]</scope>
    <source>
        <strain evidence="3">cv. AL8/78</strain>
    </source>
</reference>
<accession>A0A452Y2A5</accession>